<dbReference type="AlphaFoldDB" id="A0A8H3TU05"/>
<feature type="region of interest" description="Disordered" evidence="1">
    <location>
        <begin position="1"/>
        <end position="27"/>
    </location>
</feature>
<evidence type="ECO:0000256" key="1">
    <source>
        <dbReference type="SAM" id="MobiDB-lite"/>
    </source>
</evidence>
<protein>
    <submittedName>
        <fullName evidence="2">Uncharacterized protein</fullName>
    </submittedName>
</protein>
<name>A0A8H3TU05_9TREE</name>
<gene>
    <name evidence="2" type="ORF">NliqN6_3490</name>
</gene>
<proteinExistence type="predicted"/>
<evidence type="ECO:0000313" key="3">
    <source>
        <dbReference type="Proteomes" id="UP000620104"/>
    </source>
</evidence>
<organism evidence="2 3">
    <name type="scientific">Naganishia liquefaciens</name>
    <dbReference type="NCBI Taxonomy" id="104408"/>
    <lineage>
        <taxon>Eukaryota</taxon>
        <taxon>Fungi</taxon>
        <taxon>Dikarya</taxon>
        <taxon>Basidiomycota</taxon>
        <taxon>Agaricomycotina</taxon>
        <taxon>Tremellomycetes</taxon>
        <taxon>Filobasidiales</taxon>
        <taxon>Filobasidiaceae</taxon>
        <taxon>Naganishia</taxon>
    </lineage>
</organism>
<comment type="caution">
    <text evidence="2">The sequence shown here is derived from an EMBL/GenBank/DDBJ whole genome shotgun (WGS) entry which is preliminary data.</text>
</comment>
<sequence length="116" mass="12742">MDTESLGLLNRADTEGYEPSGGATAEIPAEPNKLWSLPQLAGWNFYNGYDLAGLEEPRKRHDLYIDVRESLDSDSKGLAETILVKCTDAEGNITWVIAMQKPIPISISTDTEGDDQ</sequence>
<dbReference type="Proteomes" id="UP000620104">
    <property type="component" value="Unassembled WGS sequence"/>
</dbReference>
<keyword evidence="3" id="KW-1185">Reference proteome</keyword>
<evidence type="ECO:0000313" key="2">
    <source>
        <dbReference type="EMBL" id="GHJ87088.1"/>
    </source>
</evidence>
<dbReference type="EMBL" id="BLZA01000021">
    <property type="protein sequence ID" value="GHJ87088.1"/>
    <property type="molecule type" value="Genomic_DNA"/>
</dbReference>
<reference evidence="2" key="1">
    <citation type="submission" date="2020-07" db="EMBL/GenBank/DDBJ databases">
        <title>Draft Genome Sequence of a Deep-Sea Yeast, Naganishia (Cryptococcus) liquefaciens strain N6.</title>
        <authorList>
            <person name="Han Y.W."/>
            <person name="Kajitani R."/>
            <person name="Morimoto H."/>
            <person name="Parhat M."/>
            <person name="Tsubouchi H."/>
            <person name="Bakenova O."/>
            <person name="Ogata M."/>
            <person name="Argunhan B."/>
            <person name="Aoki R."/>
            <person name="Kajiwara S."/>
            <person name="Itoh T."/>
            <person name="Iwasaki H."/>
        </authorList>
    </citation>
    <scope>NUCLEOTIDE SEQUENCE</scope>
    <source>
        <strain evidence="2">N6</strain>
    </source>
</reference>
<accession>A0A8H3TU05</accession>